<dbReference type="Gene3D" id="1.10.150.390">
    <property type="match status" value="1"/>
</dbReference>
<keyword evidence="3" id="KW-0808">Transferase</keyword>
<name>A0A382S6X6_9ZZZZ</name>
<evidence type="ECO:0000256" key="2">
    <source>
        <dbReference type="ARBA" id="ARBA00022478"/>
    </source>
</evidence>
<evidence type="ECO:0000256" key="4">
    <source>
        <dbReference type="ARBA" id="ARBA00022695"/>
    </source>
</evidence>
<evidence type="ECO:0000256" key="6">
    <source>
        <dbReference type="ARBA" id="ARBA00048552"/>
    </source>
</evidence>
<reference evidence="8" key="1">
    <citation type="submission" date="2018-05" db="EMBL/GenBank/DDBJ databases">
        <authorList>
            <person name="Lanie J.A."/>
            <person name="Ng W.-L."/>
            <person name="Kazmierczak K.M."/>
            <person name="Andrzejewski T.M."/>
            <person name="Davidsen T.M."/>
            <person name="Wayne K.J."/>
            <person name="Tettelin H."/>
            <person name="Glass J.I."/>
            <person name="Rusch D."/>
            <person name="Podicherti R."/>
            <person name="Tsui H.-C.T."/>
            <person name="Winkler M.E."/>
        </authorList>
    </citation>
    <scope>NUCLEOTIDE SEQUENCE</scope>
</reference>
<keyword evidence="5" id="KW-0804">Transcription</keyword>
<dbReference type="GO" id="GO:0003899">
    <property type="term" value="F:DNA-directed RNA polymerase activity"/>
    <property type="evidence" value="ECO:0007669"/>
    <property type="project" value="UniProtKB-EC"/>
</dbReference>
<organism evidence="8">
    <name type="scientific">marine metagenome</name>
    <dbReference type="NCBI Taxonomy" id="408172"/>
    <lineage>
        <taxon>unclassified sequences</taxon>
        <taxon>metagenomes</taxon>
        <taxon>ecological metagenomes</taxon>
    </lineage>
</organism>
<sequence>ETMGILDNEGMLVDRRHIALMADIMTRDGMVKGVTRHGITKEKESVLARAAFEVPIAHLVEASVKGEVDNLTSVVENVMINQPVPIGTGLPELFIKMGKELKKK</sequence>
<keyword evidence="4" id="KW-0548">Nucleotidyltransferase</keyword>
<feature type="non-terminal residue" evidence="8">
    <location>
        <position position="1"/>
    </location>
</feature>
<evidence type="ECO:0000259" key="7">
    <source>
        <dbReference type="Pfam" id="PF04998"/>
    </source>
</evidence>
<dbReference type="EMBL" id="UINC01126606">
    <property type="protein sequence ID" value="SVD05195.1"/>
    <property type="molecule type" value="Genomic_DNA"/>
</dbReference>
<accession>A0A382S6X6</accession>
<dbReference type="InterPro" id="IPR007081">
    <property type="entry name" value="RNA_pol_Rpb1_5"/>
</dbReference>
<evidence type="ECO:0000256" key="1">
    <source>
        <dbReference type="ARBA" id="ARBA00012418"/>
    </source>
</evidence>
<dbReference type="EC" id="2.7.7.6" evidence="1"/>
<keyword evidence="2" id="KW-0240">DNA-directed RNA polymerase</keyword>
<evidence type="ECO:0000313" key="8">
    <source>
        <dbReference type="EMBL" id="SVD05195.1"/>
    </source>
</evidence>
<protein>
    <recommendedName>
        <fullName evidence="1">DNA-directed RNA polymerase</fullName>
        <ecNumber evidence="1">2.7.7.6</ecNumber>
    </recommendedName>
</protein>
<dbReference type="InterPro" id="IPR045867">
    <property type="entry name" value="DNA-dir_RpoC_beta_prime"/>
</dbReference>
<comment type="catalytic activity">
    <reaction evidence="6">
        <text>RNA(n) + a ribonucleoside 5'-triphosphate = RNA(n+1) + diphosphate</text>
        <dbReference type="Rhea" id="RHEA:21248"/>
        <dbReference type="Rhea" id="RHEA-COMP:14527"/>
        <dbReference type="Rhea" id="RHEA-COMP:17342"/>
        <dbReference type="ChEBI" id="CHEBI:33019"/>
        <dbReference type="ChEBI" id="CHEBI:61557"/>
        <dbReference type="ChEBI" id="CHEBI:140395"/>
        <dbReference type="EC" id="2.7.7.6"/>
    </reaction>
</comment>
<feature type="domain" description="RNA polymerase Rpb1" evidence="7">
    <location>
        <begin position="3"/>
        <end position="46"/>
    </location>
</feature>
<proteinExistence type="predicted"/>
<dbReference type="SUPFAM" id="SSF64484">
    <property type="entry name" value="beta and beta-prime subunits of DNA dependent RNA-polymerase"/>
    <property type="match status" value="1"/>
</dbReference>
<dbReference type="GO" id="GO:0003677">
    <property type="term" value="F:DNA binding"/>
    <property type="evidence" value="ECO:0007669"/>
    <property type="project" value="InterPro"/>
</dbReference>
<dbReference type="GO" id="GO:0006351">
    <property type="term" value="P:DNA-templated transcription"/>
    <property type="evidence" value="ECO:0007669"/>
    <property type="project" value="InterPro"/>
</dbReference>
<dbReference type="PANTHER" id="PTHR19376">
    <property type="entry name" value="DNA-DIRECTED RNA POLYMERASE"/>
    <property type="match status" value="1"/>
</dbReference>
<gene>
    <name evidence="8" type="ORF">METZ01_LOCUS358049</name>
</gene>
<dbReference type="AlphaFoldDB" id="A0A382S6X6"/>
<evidence type="ECO:0000256" key="3">
    <source>
        <dbReference type="ARBA" id="ARBA00022679"/>
    </source>
</evidence>
<dbReference type="Pfam" id="PF04998">
    <property type="entry name" value="RNA_pol_Rpb1_5"/>
    <property type="match status" value="1"/>
</dbReference>
<evidence type="ECO:0000256" key="5">
    <source>
        <dbReference type="ARBA" id="ARBA00023163"/>
    </source>
</evidence>
<dbReference type="GO" id="GO:0000428">
    <property type="term" value="C:DNA-directed RNA polymerase complex"/>
    <property type="evidence" value="ECO:0007669"/>
    <property type="project" value="UniProtKB-KW"/>
</dbReference>
<dbReference type="PANTHER" id="PTHR19376:SF32">
    <property type="entry name" value="DNA-DIRECTED RNA POLYMERASE III SUBUNIT RPC1"/>
    <property type="match status" value="1"/>
</dbReference>